<dbReference type="GO" id="GO:0071051">
    <property type="term" value="P:poly(A)-dependent snoRNA 3'-end processing"/>
    <property type="evidence" value="ECO:0007669"/>
    <property type="project" value="TreeGrafter"/>
</dbReference>
<dbReference type="Pfam" id="PF01138">
    <property type="entry name" value="RNase_PH"/>
    <property type="match status" value="1"/>
</dbReference>
<proteinExistence type="inferred from homology"/>
<comment type="subunit">
    <text evidence="6">Component of the RNA exosome complex. Specifically part of the catalytically inactive RNA exosome core complex (Exo-9) which may associate with the catalytic subunits RRP6 and DIS3 in cytoplasmic- and nuclear-specific RNA exosome complex forms. Exo-9 is formed by a hexameric base ring of RNase PH domain-containing subunits and a cap ring consisting of CSL4, RRP4 and RRP40.</text>
</comment>
<dbReference type="SUPFAM" id="SSF55666">
    <property type="entry name" value="Ribonuclease PH domain 2-like"/>
    <property type="match status" value="1"/>
</dbReference>
<evidence type="ECO:0000256" key="3">
    <source>
        <dbReference type="ARBA" id="ARBA00006678"/>
    </source>
</evidence>
<dbReference type="GO" id="GO:0000177">
    <property type="term" value="C:cytoplasmic exosome (RNase complex)"/>
    <property type="evidence" value="ECO:0007669"/>
    <property type="project" value="TreeGrafter"/>
</dbReference>
<dbReference type="InterPro" id="IPR036345">
    <property type="entry name" value="ExoRNase_PH_dom2_sf"/>
</dbReference>
<keyword evidence="10" id="KW-1185">Reference proteome</keyword>
<sequence>MPLDTSTYTLALLRLDGRRWNELRRMTGQISTQSAAGADGSSFLSIGNTSVLCTVNGPAEIRNRNAANAAGLTTGGDDEASVSVEISVAGFSGVDRKKRGGDRRVLEMQSTLSSAFQTHLFTHLYPRSTISITLHVLAQDGALLATCINAATLALVDAGIPMPEYLVACTAGVTLDSVSELRSGEEESGDPLLDLNGQEEMELPFLTAATVGSSDMISVLVCESRCRVERVEGMLAVAVDGCKQVKEILDGVVRERGGKILQGMGG</sequence>
<dbReference type="OrthoDB" id="437922at2759"/>
<dbReference type="PANTHER" id="PTHR11953:SF0">
    <property type="entry name" value="EXOSOME COMPLEX COMPONENT RRP41"/>
    <property type="match status" value="1"/>
</dbReference>
<comment type="caution">
    <text evidence="9">The sequence shown here is derived from an EMBL/GenBank/DDBJ whole genome shotgun (WGS) entry which is preliminary data.</text>
</comment>
<evidence type="ECO:0000256" key="4">
    <source>
        <dbReference type="ARBA" id="ARBA00022490"/>
    </source>
</evidence>
<feature type="domain" description="Exoribonuclease phosphorolytic" evidence="8">
    <location>
        <begin position="23"/>
        <end position="161"/>
    </location>
</feature>
<dbReference type="InterPro" id="IPR027408">
    <property type="entry name" value="PNPase/RNase_PH_dom_sf"/>
</dbReference>
<dbReference type="InterPro" id="IPR020568">
    <property type="entry name" value="Ribosomal_Su5_D2-typ_SF"/>
</dbReference>
<dbReference type="EMBL" id="CAJPDQ010000001">
    <property type="protein sequence ID" value="CAF9903538.1"/>
    <property type="molecule type" value="Genomic_DNA"/>
</dbReference>
<evidence type="ECO:0000313" key="9">
    <source>
        <dbReference type="EMBL" id="CAF9903538.1"/>
    </source>
</evidence>
<evidence type="ECO:0000256" key="5">
    <source>
        <dbReference type="ARBA" id="ARBA00022835"/>
    </source>
</evidence>
<comment type="similarity">
    <text evidence="3">Belongs to the RNase PH family.</text>
</comment>
<dbReference type="GO" id="GO:0005730">
    <property type="term" value="C:nucleolus"/>
    <property type="evidence" value="ECO:0007669"/>
    <property type="project" value="UniProtKB-SubCell"/>
</dbReference>
<dbReference type="CDD" id="cd11370">
    <property type="entry name" value="RNase_PH_RRP41"/>
    <property type="match status" value="1"/>
</dbReference>
<organism evidence="9 10">
    <name type="scientific">Gomphillus americanus</name>
    <dbReference type="NCBI Taxonomy" id="1940652"/>
    <lineage>
        <taxon>Eukaryota</taxon>
        <taxon>Fungi</taxon>
        <taxon>Dikarya</taxon>
        <taxon>Ascomycota</taxon>
        <taxon>Pezizomycotina</taxon>
        <taxon>Lecanoromycetes</taxon>
        <taxon>OSLEUM clade</taxon>
        <taxon>Ostropomycetidae</taxon>
        <taxon>Ostropales</taxon>
        <taxon>Graphidaceae</taxon>
        <taxon>Gomphilloideae</taxon>
        <taxon>Gomphillus</taxon>
    </lineage>
</organism>
<dbReference type="GO" id="GO:0034475">
    <property type="term" value="P:U4 snRNA 3'-end processing"/>
    <property type="evidence" value="ECO:0007669"/>
    <property type="project" value="TreeGrafter"/>
</dbReference>
<dbReference type="SUPFAM" id="SSF54211">
    <property type="entry name" value="Ribosomal protein S5 domain 2-like"/>
    <property type="match status" value="1"/>
</dbReference>
<keyword evidence="4" id="KW-0963">Cytoplasm</keyword>
<dbReference type="PANTHER" id="PTHR11953">
    <property type="entry name" value="EXOSOME COMPLEX COMPONENT"/>
    <property type="match status" value="1"/>
</dbReference>
<name>A0A8H3EF74_9LECA</name>
<evidence type="ECO:0000256" key="1">
    <source>
        <dbReference type="ARBA" id="ARBA00004496"/>
    </source>
</evidence>
<dbReference type="GO" id="GO:0000176">
    <property type="term" value="C:nuclear exosome (RNase complex)"/>
    <property type="evidence" value="ECO:0007669"/>
    <property type="project" value="TreeGrafter"/>
</dbReference>
<dbReference type="GO" id="GO:0071028">
    <property type="term" value="P:nuclear mRNA surveillance"/>
    <property type="evidence" value="ECO:0007669"/>
    <property type="project" value="TreeGrafter"/>
</dbReference>
<reference evidence="9" key="1">
    <citation type="submission" date="2021-03" db="EMBL/GenBank/DDBJ databases">
        <authorList>
            <person name="Tagirdzhanova G."/>
        </authorList>
    </citation>
    <scope>NUCLEOTIDE SEQUENCE</scope>
</reference>
<evidence type="ECO:0000256" key="6">
    <source>
        <dbReference type="ARBA" id="ARBA00063066"/>
    </source>
</evidence>
<dbReference type="Proteomes" id="UP000664169">
    <property type="component" value="Unassembled WGS sequence"/>
</dbReference>
<evidence type="ECO:0000313" key="10">
    <source>
        <dbReference type="Proteomes" id="UP000664169"/>
    </source>
</evidence>
<dbReference type="AlphaFoldDB" id="A0A8H3EF74"/>
<comment type="subcellular location">
    <subcellularLocation>
        <location evidence="1">Cytoplasm</location>
    </subcellularLocation>
    <subcellularLocation>
        <location evidence="2">Nucleus</location>
        <location evidence="2">Nucleolus</location>
    </subcellularLocation>
</comment>
<protein>
    <recommendedName>
        <fullName evidence="7">Ribosomal RNA-processing protein 41</fullName>
    </recommendedName>
</protein>
<accession>A0A8H3EF74</accession>
<dbReference type="GO" id="GO:0016075">
    <property type="term" value="P:rRNA catabolic process"/>
    <property type="evidence" value="ECO:0007669"/>
    <property type="project" value="TreeGrafter"/>
</dbReference>
<dbReference type="FunFam" id="3.30.230.70:FF:000004">
    <property type="entry name" value="Exosome complex component Rrp41"/>
    <property type="match status" value="1"/>
</dbReference>
<dbReference type="GO" id="GO:0003723">
    <property type="term" value="F:RNA binding"/>
    <property type="evidence" value="ECO:0007669"/>
    <property type="project" value="TreeGrafter"/>
</dbReference>
<gene>
    <name evidence="9" type="ORF">GOMPHAMPRED_000355</name>
</gene>
<dbReference type="InterPro" id="IPR050080">
    <property type="entry name" value="RNase_PH"/>
</dbReference>
<evidence type="ECO:0000256" key="7">
    <source>
        <dbReference type="ARBA" id="ARBA00077929"/>
    </source>
</evidence>
<evidence type="ECO:0000259" key="8">
    <source>
        <dbReference type="Pfam" id="PF01138"/>
    </source>
</evidence>
<dbReference type="InterPro" id="IPR001247">
    <property type="entry name" value="ExoRNase_PH_dom1"/>
</dbReference>
<evidence type="ECO:0000256" key="2">
    <source>
        <dbReference type="ARBA" id="ARBA00004604"/>
    </source>
</evidence>
<dbReference type="Gene3D" id="3.30.230.70">
    <property type="entry name" value="GHMP Kinase, N-terminal domain"/>
    <property type="match status" value="1"/>
</dbReference>
<keyword evidence="5" id="KW-0271">Exosome</keyword>